<dbReference type="PANTHER" id="PTHR13159">
    <property type="entry name" value="RADIAL SPOKEHEAD-RELATED"/>
    <property type="match status" value="1"/>
</dbReference>
<keyword evidence="3" id="KW-0969">Cilium</keyword>
<gene>
    <name evidence="7" type="primary">LOC114475402</name>
</gene>
<feature type="compositionally biased region" description="Acidic residues" evidence="6">
    <location>
        <begin position="291"/>
        <end position="307"/>
    </location>
</feature>
<evidence type="ECO:0000256" key="1">
    <source>
        <dbReference type="ARBA" id="ARBA00004430"/>
    </source>
</evidence>
<keyword evidence="4" id="KW-0206">Cytoskeleton</keyword>
<dbReference type="GO" id="GO:0060294">
    <property type="term" value="P:cilium movement involved in cell motility"/>
    <property type="evidence" value="ECO:0007669"/>
    <property type="project" value="InterPro"/>
</dbReference>
<dbReference type="InterPro" id="IPR006802">
    <property type="entry name" value="Radial_spoke"/>
</dbReference>
<dbReference type="AlphaFoldDB" id="A0A8C5EW35"/>
<dbReference type="Proteomes" id="UP000694680">
    <property type="component" value="Chromosome 14"/>
</dbReference>
<dbReference type="GO" id="GO:0001534">
    <property type="term" value="C:radial spoke"/>
    <property type="evidence" value="ECO:0007669"/>
    <property type="project" value="InterPro"/>
</dbReference>
<sequence length="435" mass="48813">MTTWSRYLSQPTSAELLADQQRLLFVRPDDAEQEEELVETALPNVSELAFFLEQAGVGLGKEEMHRIFLALKQLVDSEELQRCRLWGKILGTTSSYIVAEAECKEGLEEEEEEEKEEEEQSDEGAVKKEEDPLLQTNLKPPPVVPKEALGTGANKFMFYVCSEPGLPWVKLPSVSPAQITAARQIHKFFTGRLDAPVVCNPPFPGKEVNYLRAQISRISAGTQASPLGYYEMQEEEEESDAEDSYEVNPDFEGIPVAEMTESLTNWVHNIQHILPQGRCTWVNLAAKAGDDSNENEEEEEEEDEPEPEIGPPLLTPLSKDEQMFNIPPWNTRLSSRLTPQHAVAVLRSNLWPGAVAYADGKKFDNIYVGWGVKYMGEGYSPALPPLPQGEFPTGPEISEAVDPAVEEEESQEEHEGSQEEREESDEEEKEDDDDE</sequence>
<reference evidence="7" key="1">
    <citation type="submission" date="2020-06" db="EMBL/GenBank/DDBJ databases">
        <authorList>
            <consortium name="Wellcome Sanger Institute Data Sharing"/>
        </authorList>
    </citation>
    <scope>NUCLEOTIDE SEQUENCE [LARGE SCALE GENOMIC DNA]</scope>
</reference>
<dbReference type="Pfam" id="PF04712">
    <property type="entry name" value="Radial_spoke"/>
    <property type="match status" value="1"/>
</dbReference>
<accession>A0A8C5EW35</accession>
<feature type="compositionally biased region" description="Acidic residues" evidence="6">
    <location>
        <begin position="107"/>
        <end position="122"/>
    </location>
</feature>
<evidence type="ECO:0000256" key="2">
    <source>
        <dbReference type="ARBA" id="ARBA00022490"/>
    </source>
</evidence>
<protein>
    <submittedName>
        <fullName evidence="7">Radial spoke head protein 6 homolog A-like</fullName>
    </submittedName>
</protein>
<reference evidence="7" key="3">
    <citation type="submission" date="2025-09" db="UniProtKB">
        <authorList>
            <consortium name="Ensembl"/>
        </authorList>
    </citation>
    <scope>IDENTIFICATION</scope>
</reference>
<feature type="region of interest" description="Disordered" evidence="6">
    <location>
        <begin position="385"/>
        <end position="435"/>
    </location>
</feature>
<evidence type="ECO:0000256" key="5">
    <source>
        <dbReference type="ARBA" id="ARBA00023273"/>
    </source>
</evidence>
<dbReference type="GO" id="GO:0035082">
    <property type="term" value="P:axoneme assembly"/>
    <property type="evidence" value="ECO:0007669"/>
    <property type="project" value="TreeGrafter"/>
</dbReference>
<reference evidence="7" key="2">
    <citation type="submission" date="2025-08" db="UniProtKB">
        <authorList>
            <consortium name="Ensembl"/>
        </authorList>
    </citation>
    <scope>IDENTIFICATION</scope>
</reference>
<organism evidence="7 8">
    <name type="scientific">Gouania willdenowi</name>
    <name type="common">Blunt-snouted clingfish</name>
    <name type="synonym">Lepadogaster willdenowi</name>
    <dbReference type="NCBI Taxonomy" id="441366"/>
    <lineage>
        <taxon>Eukaryota</taxon>
        <taxon>Metazoa</taxon>
        <taxon>Chordata</taxon>
        <taxon>Craniata</taxon>
        <taxon>Vertebrata</taxon>
        <taxon>Euteleostomi</taxon>
        <taxon>Actinopterygii</taxon>
        <taxon>Neopterygii</taxon>
        <taxon>Teleostei</taxon>
        <taxon>Neoteleostei</taxon>
        <taxon>Acanthomorphata</taxon>
        <taxon>Ovalentaria</taxon>
        <taxon>Blenniimorphae</taxon>
        <taxon>Blenniiformes</taxon>
        <taxon>Gobiesocoidei</taxon>
        <taxon>Gobiesocidae</taxon>
        <taxon>Gobiesocinae</taxon>
        <taxon>Gouania</taxon>
    </lineage>
</organism>
<keyword evidence="2" id="KW-0963">Cytoplasm</keyword>
<evidence type="ECO:0000313" key="7">
    <source>
        <dbReference type="Ensembl" id="ENSGWIP00000022728.1"/>
    </source>
</evidence>
<evidence type="ECO:0000256" key="3">
    <source>
        <dbReference type="ARBA" id="ARBA00023069"/>
    </source>
</evidence>
<feature type="compositionally biased region" description="Acidic residues" evidence="6">
    <location>
        <begin position="420"/>
        <end position="435"/>
    </location>
</feature>
<keyword evidence="8" id="KW-1185">Reference proteome</keyword>
<dbReference type="Ensembl" id="ENSGWIT00000024906.1">
    <property type="protein sequence ID" value="ENSGWIP00000022728.1"/>
    <property type="gene ID" value="ENSGWIG00000012162.1"/>
</dbReference>
<comment type="subcellular location">
    <subcellularLocation>
        <location evidence="1">Cytoplasm</location>
        <location evidence="1">Cytoskeleton</location>
        <location evidence="1">Cilium axoneme</location>
    </subcellularLocation>
</comment>
<keyword evidence="5" id="KW-0966">Cell projection</keyword>
<feature type="region of interest" description="Disordered" evidence="6">
    <location>
        <begin position="288"/>
        <end position="318"/>
    </location>
</feature>
<dbReference type="PANTHER" id="PTHR13159:SF0">
    <property type="entry name" value="RADIAL SPOKE HEAD 6 HOMOLOG A"/>
    <property type="match status" value="1"/>
</dbReference>
<evidence type="ECO:0000256" key="6">
    <source>
        <dbReference type="SAM" id="MobiDB-lite"/>
    </source>
</evidence>
<feature type="region of interest" description="Disordered" evidence="6">
    <location>
        <begin position="104"/>
        <end position="144"/>
    </location>
</feature>
<name>A0A8C5EW35_GOUWI</name>
<evidence type="ECO:0000313" key="8">
    <source>
        <dbReference type="Proteomes" id="UP000694680"/>
    </source>
</evidence>
<evidence type="ECO:0000256" key="4">
    <source>
        <dbReference type="ARBA" id="ARBA00023212"/>
    </source>
</evidence>
<proteinExistence type="predicted"/>